<keyword evidence="1" id="KW-1133">Transmembrane helix</keyword>
<evidence type="ECO:0000313" key="3">
    <source>
        <dbReference type="Proteomes" id="UP000735302"/>
    </source>
</evidence>
<dbReference type="AlphaFoldDB" id="A0AAV4AFS3"/>
<feature type="transmembrane region" description="Helical" evidence="1">
    <location>
        <begin position="34"/>
        <end position="56"/>
    </location>
</feature>
<dbReference type="Proteomes" id="UP000735302">
    <property type="component" value="Unassembled WGS sequence"/>
</dbReference>
<proteinExistence type="predicted"/>
<organism evidence="2 3">
    <name type="scientific">Plakobranchus ocellatus</name>
    <dbReference type="NCBI Taxonomy" id="259542"/>
    <lineage>
        <taxon>Eukaryota</taxon>
        <taxon>Metazoa</taxon>
        <taxon>Spiralia</taxon>
        <taxon>Lophotrochozoa</taxon>
        <taxon>Mollusca</taxon>
        <taxon>Gastropoda</taxon>
        <taxon>Heterobranchia</taxon>
        <taxon>Euthyneura</taxon>
        <taxon>Panpulmonata</taxon>
        <taxon>Sacoglossa</taxon>
        <taxon>Placobranchoidea</taxon>
        <taxon>Plakobranchidae</taxon>
        <taxon>Plakobranchus</taxon>
    </lineage>
</organism>
<protein>
    <submittedName>
        <fullName evidence="2">Uncharacterized protein</fullName>
    </submittedName>
</protein>
<accession>A0AAV4AFS3</accession>
<keyword evidence="1" id="KW-0472">Membrane</keyword>
<reference evidence="2 3" key="1">
    <citation type="journal article" date="2021" name="Elife">
        <title>Chloroplast acquisition without the gene transfer in kleptoplastic sea slugs, Plakobranchus ocellatus.</title>
        <authorList>
            <person name="Maeda T."/>
            <person name="Takahashi S."/>
            <person name="Yoshida T."/>
            <person name="Shimamura S."/>
            <person name="Takaki Y."/>
            <person name="Nagai Y."/>
            <person name="Toyoda A."/>
            <person name="Suzuki Y."/>
            <person name="Arimoto A."/>
            <person name="Ishii H."/>
            <person name="Satoh N."/>
            <person name="Nishiyama T."/>
            <person name="Hasebe M."/>
            <person name="Maruyama T."/>
            <person name="Minagawa J."/>
            <person name="Obokata J."/>
            <person name="Shigenobu S."/>
        </authorList>
    </citation>
    <scope>NUCLEOTIDE SEQUENCE [LARGE SCALE GENOMIC DNA]</scope>
</reference>
<keyword evidence="1" id="KW-0812">Transmembrane</keyword>
<gene>
    <name evidence="2" type="ORF">PoB_003213300</name>
</gene>
<keyword evidence="3" id="KW-1185">Reference proteome</keyword>
<dbReference type="EMBL" id="BLXT01003749">
    <property type="protein sequence ID" value="GFO05628.1"/>
    <property type="molecule type" value="Genomic_DNA"/>
</dbReference>
<comment type="caution">
    <text evidence="2">The sequence shown here is derived from an EMBL/GenBank/DDBJ whole genome shotgun (WGS) entry which is preliminary data.</text>
</comment>
<name>A0AAV4AFS3_9GAST</name>
<evidence type="ECO:0000256" key="1">
    <source>
        <dbReference type="SAM" id="Phobius"/>
    </source>
</evidence>
<sequence>MPIQEILAVGYLPKPHSTFSRVLRDKTQHKKYKYILVFHRFFFLLLEGITTLVAIAQEIFDGAYLNADIQQCFNLIKHKIIGRGVPPSRYKDSLRIQYMFFMVDGRKYTVNSAKYYLDNINITKRLIFKHMVLPTKELEMMTLWNFQVILKVMENPPGQLTHAEYIEIEENMRQRLEHSAMDLMDLYETRDKIVSKKINETTVFMLWEDFSDRRKPTSLTIDLNAKYTHIKATIQVRKQVFINSLSALKYREDNVLNIMVMSHVFIIIMFMWTVLISDKIFNKDPRLKLDYGVVDLHTETKTTHKPIHLHPKDHPIEVTFESSDVEKKS</sequence>
<feature type="transmembrane region" description="Helical" evidence="1">
    <location>
        <begin position="255"/>
        <end position="276"/>
    </location>
</feature>
<evidence type="ECO:0000313" key="2">
    <source>
        <dbReference type="EMBL" id="GFO05628.1"/>
    </source>
</evidence>